<dbReference type="Proteomes" id="UP000799755">
    <property type="component" value="Unassembled WGS sequence"/>
</dbReference>
<keyword evidence="2" id="KW-1185">Reference proteome</keyword>
<name>A0ACB6QDT8_9PLEO</name>
<proteinExistence type="predicted"/>
<organism evidence="1 2">
    <name type="scientific">Lindgomyces ingoldianus</name>
    <dbReference type="NCBI Taxonomy" id="673940"/>
    <lineage>
        <taxon>Eukaryota</taxon>
        <taxon>Fungi</taxon>
        <taxon>Dikarya</taxon>
        <taxon>Ascomycota</taxon>
        <taxon>Pezizomycotina</taxon>
        <taxon>Dothideomycetes</taxon>
        <taxon>Pleosporomycetidae</taxon>
        <taxon>Pleosporales</taxon>
        <taxon>Lindgomycetaceae</taxon>
        <taxon>Lindgomyces</taxon>
    </lineage>
</organism>
<accession>A0ACB6QDT8</accession>
<reference evidence="1" key="1">
    <citation type="journal article" date="2020" name="Stud. Mycol.">
        <title>101 Dothideomycetes genomes: a test case for predicting lifestyles and emergence of pathogens.</title>
        <authorList>
            <person name="Haridas S."/>
            <person name="Albert R."/>
            <person name="Binder M."/>
            <person name="Bloem J."/>
            <person name="Labutti K."/>
            <person name="Salamov A."/>
            <person name="Andreopoulos B."/>
            <person name="Baker S."/>
            <person name="Barry K."/>
            <person name="Bills G."/>
            <person name="Bluhm B."/>
            <person name="Cannon C."/>
            <person name="Castanera R."/>
            <person name="Culley D."/>
            <person name="Daum C."/>
            <person name="Ezra D."/>
            <person name="Gonzalez J."/>
            <person name="Henrissat B."/>
            <person name="Kuo A."/>
            <person name="Liang C."/>
            <person name="Lipzen A."/>
            <person name="Lutzoni F."/>
            <person name="Magnuson J."/>
            <person name="Mondo S."/>
            <person name="Nolan M."/>
            <person name="Ohm R."/>
            <person name="Pangilinan J."/>
            <person name="Park H.-J."/>
            <person name="Ramirez L."/>
            <person name="Alfaro M."/>
            <person name="Sun H."/>
            <person name="Tritt A."/>
            <person name="Yoshinaga Y."/>
            <person name="Zwiers L.-H."/>
            <person name="Turgeon B."/>
            <person name="Goodwin S."/>
            <person name="Spatafora J."/>
            <person name="Crous P."/>
            <person name="Grigoriev I."/>
        </authorList>
    </citation>
    <scope>NUCLEOTIDE SEQUENCE</scope>
    <source>
        <strain evidence="1">ATCC 200398</strain>
    </source>
</reference>
<protein>
    <submittedName>
        <fullName evidence="1">Uncharacterized protein</fullName>
    </submittedName>
</protein>
<gene>
    <name evidence="1" type="ORF">BDR25DRAFT_360823</name>
</gene>
<sequence>MHGLAQTVMTQLAVPHSPNDVGWKALSPALSELRDRTDKEWLQLLDKSLTECTV</sequence>
<evidence type="ECO:0000313" key="2">
    <source>
        <dbReference type="Proteomes" id="UP000799755"/>
    </source>
</evidence>
<comment type="caution">
    <text evidence="1">The sequence shown here is derived from an EMBL/GenBank/DDBJ whole genome shotgun (WGS) entry which is preliminary data.</text>
</comment>
<dbReference type="EMBL" id="MU003531">
    <property type="protein sequence ID" value="KAF2465194.1"/>
    <property type="molecule type" value="Genomic_DNA"/>
</dbReference>
<evidence type="ECO:0000313" key="1">
    <source>
        <dbReference type="EMBL" id="KAF2465194.1"/>
    </source>
</evidence>